<evidence type="ECO:0000313" key="2">
    <source>
        <dbReference type="Proteomes" id="UP001152798"/>
    </source>
</evidence>
<dbReference type="PANTHER" id="PTHR21207">
    <property type="entry name" value="PARKIN COREGULATED GENE PROTEIN PARK2 COREGULATED"/>
    <property type="match status" value="1"/>
</dbReference>
<dbReference type="AlphaFoldDB" id="A0A9P0MSE0"/>
<accession>A0A9P0MSE0</accession>
<reference evidence="1" key="1">
    <citation type="submission" date="2022-01" db="EMBL/GenBank/DDBJ databases">
        <authorList>
            <person name="King R."/>
        </authorList>
    </citation>
    <scope>NUCLEOTIDE SEQUENCE</scope>
</reference>
<gene>
    <name evidence="1" type="ORF">NEZAVI_LOCUS13671</name>
</gene>
<protein>
    <submittedName>
        <fullName evidence="1">Uncharacterized protein</fullName>
    </submittedName>
</protein>
<dbReference type="Proteomes" id="UP001152798">
    <property type="component" value="Chromosome 6"/>
</dbReference>
<dbReference type="PANTHER" id="PTHR21207:SF2">
    <property type="entry name" value="PARKIN COREGULATED GENE PROTEIN"/>
    <property type="match status" value="1"/>
</dbReference>
<dbReference type="GO" id="GO:0030544">
    <property type="term" value="F:Hsp70 protein binding"/>
    <property type="evidence" value="ECO:0007669"/>
    <property type="project" value="TreeGrafter"/>
</dbReference>
<keyword evidence="2" id="KW-1185">Reference proteome</keyword>
<dbReference type="GO" id="GO:0051879">
    <property type="term" value="F:Hsp90 protein binding"/>
    <property type="evidence" value="ECO:0007669"/>
    <property type="project" value="TreeGrafter"/>
</dbReference>
<dbReference type="Pfam" id="PF10274">
    <property type="entry name" value="ParcG"/>
    <property type="match status" value="1"/>
</dbReference>
<dbReference type="EMBL" id="OV725082">
    <property type="protein sequence ID" value="CAH1405458.1"/>
    <property type="molecule type" value="Genomic_DNA"/>
</dbReference>
<evidence type="ECO:0000313" key="1">
    <source>
        <dbReference type="EMBL" id="CAH1405458.1"/>
    </source>
</evidence>
<organism evidence="1 2">
    <name type="scientific">Nezara viridula</name>
    <name type="common">Southern green stink bug</name>
    <name type="synonym">Cimex viridulus</name>
    <dbReference type="NCBI Taxonomy" id="85310"/>
    <lineage>
        <taxon>Eukaryota</taxon>
        <taxon>Metazoa</taxon>
        <taxon>Ecdysozoa</taxon>
        <taxon>Arthropoda</taxon>
        <taxon>Hexapoda</taxon>
        <taxon>Insecta</taxon>
        <taxon>Pterygota</taxon>
        <taxon>Neoptera</taxon>
        <taxon>Paraneoptera</taxon>
        <taxon>Hemiptera</taxon>
        <taxon>Heteroptera</taxon>
        <taxon>Panheteroptera</taxon>
        <taxon>Pentatomomorpha</taxon>
        <taxon>Pentatomoidea</taxon>
        <taxon>Pentatomidae</taxon>
        <taxon>Pentatominae</taxon>
        <taxon>Nezara</taxon>
    </lineage>
</organism>
<proteinExistence type="predicted"/>
<dbReference type="OrthoDB" id="5954824at2759"/>
<dbReference type="InterPro" id="IPR019399">
    <property type="entry name" value="Parkin_co-regulated_protein"/>
</dbReference>
<name>A0A9P0MSE0_NEZVI</name>
<sequence>MSLFSERKNQYQCPDKLCYQKNIPVISKPVKKAKLQIVPPFSIQSLRRKNVIVEPFKPNERMITKPYPVGETLFRKCYERGDFPIIMVFDPSLGQKIAWKVNIKEIDYQYYLPVFFTGLCEIEYPYNFYAQQGIEDLLYFGGRTKVLPSVPQLILPIKNALNTRNRAVIGQTLKIIQAMLTCVGGIGMALVPYYRQILPPLNMYREMNANTGQDIDYGQQKRENIGELVQETLELLEKHGGDDAFINIKYIIPTYESIFLH</sequence>